<dbReference type="InterPro" id="IPR019096">
    <property type="entry name" value="YopX_protein"/>
</dbReference>
<dbReference type="Pfam" id="PF09643">
    <property type="entry name" value="YopX"/>
    <property type="match status" value="1"/>
</dbReference>
<name>A0A0K9GR87_9BACI</name>
<evidence type="ECO:0000313" key="2">
    <source>
        <dbReference type="EMBL" id="KMY49209.1"/>
    </source>
</evidence>
<reference evidence="3" key="1">
    <citation type="submission" date="2015-07" db="EMBL/GenBank/DDBJ databases">
        <title>Genome sequencing project for genomic taxonomy and phylogenomics of Bacillus-like bacteria.</title>
        <authorList>
            <person name="Liu B."/>
            <person name="Wang J."/>
            <person name="Zhu Y."/>
            <person name="Liu G."/>
            <person name="Chen Q."/>
            <person name="Chen Z."/>
            <person name="Lan J."/>
            <person name="Che J."/>
            <person name="Ge C."/>
            <person name="Shi H."/>
            <person name="Pan Z."/>
            <person name="Liu X."/>
        </authorList>
    </citation>
    <scope>NUCLEOTIDE SEQUENCE [LARGE SCALE GENOMIC DNA]</scope>
    <source>
        <strain evidence="3">FJAT-27997</strain>
    </source>
</reference>
<sequence length="120" mass="14164">MVREIKYRARVLNSKKWIYRQPFHIRGTWYMYNSLWDIVPIQHKTLGQYTGLKDKNGVEIYEGDIFYAPGNIAGEEFIGVVEWDSESARFITRGYPYLTNEDCFVKGNIYENPELLEVAE</sequence>
<dbReference type="AlphaFoldDB" id="A0A0K9GR87"/>
<comment type="caution">
    <text evidence="2">The sequence shown here is derived from an EMBL/GenBank/DDBJ whole genome shotgun (WGS) entry which is preliminary data.</text>
</comment>
<dbReference type="InterPro" id="IPR010024">
    <property type="entry name" value="CHP16711"/>
</dbReference>
<dbReference type="Proteomes" id="UP000037146">
    <property type="component" value="Unassembled WGS sequence"/>
</dbReference>
<dbReference type="NCBIfam" id="TIGR01671">
    <property type="entry name" value="phage_TIGR01671"/>
    <property type="match status" value="1"/>
</dbReference>
<protein>
    <recommendedName>
        <fullName evidence="1">YopX protein domain-containing protein</fullName>
    </recommendedName>
</protein>
<dbReference type="OrthoDB" id="1809393at2"/>
<dbReference type="EMBL" id="LFZW01000001">
    <property type="protein sequence ID" value="KMY49209.1"/>
    <property type="molecule type" value="Genomic_DNA"/>
</dbReference>
<dbReference type="Gene3D" id="2.30.30.290">
    <property type="entry name" value="YopX-like domains"/>
    <property type="match status" value="1"/>
</dbReference>
<dbReference type="PATRIC" id="fig|1679170.3.peg.1390"/>
<organism evidence="2 3">
    <name type="scientific">Peribacillus loiseleuriae</name>
    <dbReference type="NCBI Taxonomy" id="1679170"/>
    <lineage>
        <taxon>Bacteria</taxon>
        <taxon>Bacillati</taxon>
        <taxon>Bacillota</taxon>
        <taxon>Bacilli</taxon>
        <taxon>Bacillales</taxon>
        <taxon>Bacillaceae</taxon>
        <taxon>Peribacillus</taxon>
    </lineage>
</organism>
<keyword evidence="3" id="KW-1185">Reference proteome</keyword>
<dbReference type="SUPFAM" id="SSF159006">
    <property type="entry name" value="YopX-like"/>
    <property type="match status" value="1"/>
</dbReference>
<dbReference type="STRING" id="1679170.AC625_06470"/>
<gene>
    <name evidence="2" type="ORF">AC625_06470</name>
</gene>
<dbReference type="InterPro" id="IPR023385">
    <property type="entry name" value="YopX-like_C"/>
</dbReference>
<accession>A0A0K9GR87</accession>
<feature type="domain" description="YopX protein" evidence="1">
    <location>
        <begin position="32"/>
        <end position="117"/>
    </location>
</feature>
<proteinExistence type="predicted"/>
<evidence type="ECO:0000313" key="3">
    <source>
        <dbReference type="Proteomes" id="UP000037146"/>
    </source>
</evidence>
<evidence type="ECO:0000259" key="1">
    <source>
        <dbReference type="Pfam" id="PF09643"/>
    </source>
</evidence>